<proteinExistence type="predicted"/>
<feature type="compositionally biased region" description="Polar residues" evidence="1">
    <location>
        <begin position="87"/>
        <end position="119"/>
    </location>
</feature>
<dbReference type="EMBL" id="WTFF01000004">
    <property type="protein sequence ID" value="MBW5480524.1"/>
    <property type="molecule type" value="Genomic_DNA"/>
</dbReference>
<gene>
    <name evidence="2" type="ORF">GPJ59_01060</name>
</gene>
<dbReference type="RefSeq" id="WP_219664249.1">
    <property type="nucleotide sequence ID" value="NZ_WTFF01000004.1"/>
</dbReference>
<keyword evidence="3" id="KW-1185">Reference proteome</keyword>
<evidence type="ECO:0000256" key="1">
    <source>
        <dbReference type="SAM" id="MobiDB-lite"/>
    </source>
</evidence>
<name>A0ABS6YYG9_9ACTN</name>
<accession>A0ABS6YYG9</accession>
<comment type="caution">
    <text evidence="2">The sequence shown here is derived from an EMBL/GenBank/DDBJ whole genome shotgun (WGS) entry which is preliminary data.</text>
</comment>
<feature type="region of interest" description="Disordered" evidence="1">
    <location>
        <begin position="1"/>
        <end position="119"/>
    </location>
</feature>
<evidence type="ECO:0000313" key="2">
    <source>
        <dbReference type="EMBL" id="MBW5480524.1"/>
    </source>
</evidence>
<feature type="compositionally biased region" description="Low complexity" evidence="1">
    <location>
        <begin position="45"/>
        <end position="65"/>
    </location>
</feature>
<dbReference type="Proteomes" id="UP000812013">
    <property type="component" value="Unassembled WGS sequence"/>
</dbReference>
<evidence type="ECO:0008006" key="4">
    <source>
        <dbReference type="Google" id="ProtNLM"/>
    </source>
</evidence>
<reference evidence="2 3" key="1">
    <citation type="submission" date="2019-12" db="EMBL/GenBank/DDBJ databases">
        <title>Genome sequence of Streptomyces bambusae.</title>
        <authorList>
            <person name="Bansal K."/>
            <person name="Choksket S."/>
            <person name="Korpole S."/>
            <person name="Patil P.B."/>
        </authorList>
    </citation>
    <scope>NUCLEOTIDE SEQUENCE [LARGE SCALE GENOMIC DNA]</scope>
    <source>
        <strain evidence="2 3">SK60</strain>
    </source>
</reference>
<sequence>MPSAARPTAREAVQPAEDHEYAGPPAVVERTANGLPQRRRKARVTAAAEAAATDFHTAPAPATDPDQVRPEPVPQVQPGMWLAAFQSGLSGDSQTAGGRTGASTHTDASPASASKGEQP</sequence>
<organism evidence="2 3">
    <name type="scientific">Streptomyces bambusae</name>
    <dbReference type="NCBI Taxonomy" id="1550616"/>
    <lineage>
        <taxon>Bacteria</taxon>
        <taxon>Bacillati</taxon>
        <taxon>Actinomycetota</taxon>
        <taxon>Actinomycetes</taxon>
        <taxon>Kitasatosporales</taxon>
        <taxon>Streptomycetaceae</taxon>
        <taxon>Streptomyces</taxon>
    </lineage>
</organism>
<evidence type="ECO:0000313" key="3">
    <source>
        <dbReference type="Proteomes" id="UP000812013"/>
    </source>
</evidence>
<protein>
    <recommendedName>
        <fullName evidence="4">ATP-binding protein</fullName>
    </recommendedName>
</protein>